<protein>
    <submittedName>
        <fullName evidence="1">Uncharacterized protein</fullName>
    </submittedName>
</protein>
<dbReference type="Proteomes" id="UP001320766">
    <property type="component" value="Unassembled WGS sequence"/>
</dbReference>
<proteinExistence type="predicted"/>
<gene>
    <name evidence="1" type="ORF">HD595_000646</name>
</gene>
<reference evidence="1 2" key="1">
    <citation type="submission" date="2022-06" db="EMBL/GenBank/DDBJ databases">
        <title>Sequencing the genomes of 1000 actinobacteria strains.</title>
        <authorList>
            <person name="Klenk H.-P."/>
        </authorList>
    </citation>
    <scope>NUCLEOTIDE SEQUENCE [LARGE SCALE GENOMIC DNA]</scope>
    <source>
        <strain evidence="1 2">DSM 44170</strain>
    </source>
</reference>
<comment type="caution">
    <text evidence="1">The sequence shown here is derived from an EMBL/GenBank/DDBJ whole genome shotgun (WGS) entry which is preliminary data.</text>
</comment>
<evidence type="ECO:0000313" key="1">
    <source>
        <dbReference type="EMBL" id="MCP2344524.1"/>
    </source>
</evidence>
<sequence length="32" mass="3726">MPKFRYASALSVEFLWELGEKTAMRAYCDQLA</sequence>
<name>A0ABT1JUM3_9ACTN</name>
<dbReference type="EMBL" id="JAMZEC010000001">
    <property type="protein sequence ID" value="MCP2344524.1"/>
    <property type="molecule type" value="Genomic_DNA"/>
</dbReference>
<keyword evidence="2" id="KW-1185">Reference proteome</keyword>
<organism evidence="1 2">
    <name type="scientific">Nonomuraea roseoviolacea subsp. carminata</name>
    <dbReference type="NCBI Taxonomy" id="160689"/>
    <lineage>
        <taxon>Bacteria</taxon>
        <taxon>Bacillati</taxon>
        <taxon>Actinomycetota</taxon>
        <taxon>Actinomycetes</taxon>
        <taxon>Streptosporangiales</taxon>
        <taxon>Streptosporangiaceae</taxon>
        <taxon>Nonomuraea</taxon>
    </lineage>
</organism>
<accession>A0ABT1JUM3</accession>
<evidence type="ECO:0000313" key="2">
    <source>
        <dbReference type="Proteomes" id="UP001320766"/>
    </source>
</evidence>